<comment type="caution">
    <text evidence="2">The sequence shown here is derived from an EMBL/GenBank/DDBJ whole genome shotgun (WGS) entry which is preliminary data.</text>
</comment>
<feature type="non-terminal residue" evidence="2">
    <location>
        <position position="1"/>
    </location>
</feature>
<proteinExistence type="predicted"/>
<evidence type="ECO:0000313" key="3">
    <source>
        <dbReference type="Proteomes" id="UP001189429"/>
    </source>
</evidence>
<gene>
    <name evidence="2" type="ORF">PCOR1329_LOCUS3246</name>
</gene>
<dbReference type="Proteomes" id="UP001189429">
    <property type="component" value="Unassembled WGS sequence"/>
</dbReference>
<keyword evidence="3" id="KW-1185">Reference proteome</keyword>
<feature type="region of interest" description="Disordered" evidence="1">
    <location>
        <begin position="134"/>
        <end position="158"/>
    </location>
</feature>
<evidence type="ECO:0000256" key="1">
    <source>
        <dbReference type="SAM" id="MobiDB-lite"/>
    </source>
</evidence>
<sequence>QGLLQRVAQDLSSETKTRDLTPVYMSRTIAWVYRRCNSWDLVAPALLPLIRASAAEFRCGEFARLAQALPEERGMLEQVASLLRAGVDEMGRKDFLLFLVGCVHGELMEETRRPSEEPDSLAFACLKDLPPGRAGQLQARGGAENHLPAEPREEVSAPAGRASCFVERHEGGDARLHPSERVAPHGFSALCRGGPASPMAAAGEQVPSQSNPLLVSVQPHGAWRF</sequence>
<reference evidence="2" key="1">
    <citation type="submission" date="2023-10" db="EMBL/GenBank/DDBJ databases">
        <authorList>
            <person name="Chen Y."/>
            <person name="Shah S."/>
            <person name="Dougan E. K."/>
            <person name="Thang M."/>
            <person name="Chan C."/>
        </authorList>
    </citation>
    <scope>NUCLEOTIDE SEQUENCE [LARGE SCALE GENOMIC DNA]</scope>
</reference>
<protein>
    <submittedName>
        <fullName evidence="2">Uncharacterized protein</fullName>
    </submittedName>
</protein>
<name>A0ABN9PJP3_9DINO</name>
<dbReference type="EMBL" id="CAUYUJ010000830">
    <property type="protein sequence ID" value="CAK0792758.1"/>
    <property type="molecule type" value="Genomic_DNA"/>
</dbReference>
<evidence type="ECO:0000313" key="2">
    <source>
        <dbReference type="EMBL" id="CAK0792758.1"/>
    </source>
</evidence>
<organism evidence="2 3">
    <name type="scientific">Prorocentrum cordatum</name>
    <dbReference type="NCBI Taxonomy" id="2364126"/>
    <lineage>
        <taxon>Eukaryota</taxon>
        <taxon>Sar</taxon>
        <taxon>Alveolata</taxon>
        <taxon>Dinophyceae</taxon>
        <taxon>Prorocentrales</taxon>
        <taxon>Prorocentraceae</taxon>
        <taxon>Prorocentrum</taxon>
    </lineage>
</organism>
<accession>A0ABN9PJP3</accession>